<proteinExistence type="predicted"/>
<name>D2UZW8_NAEGR</name>
<gene>
    <name evidence="2" type="ORF">NAEGRDRAFT_62089</name>
</gene>
<feature type="compositionally biased region" description="Low complexity" evidence="1">
    <location>
        <begin position="440"/>
        <end position="455"/>
    </location>
</feature>
<dbReference type="AlphaFoldDB" id="D2UZW8"/>
<evidence type="ECO:0000256" key="1">
    <source>
        <dbReference type="SAM" id="MobiDB-lite"/>
    </source>
</evidence>
<feature type="compositionally biased region" description="Polar residues" evidence="1">
    <location>
        <begin position="387"/>
        <end position="397"/>
    </location>
</feature>
<dbReference type="GeneID" id="8862986"/>
<feature type="compositionally biased region" description="Polar residues" evidence="1">
    <location>
        <begin position="290"/>
        <end position="315"/>
    </location>
</feature>
<feature type="compositionally biased region" description="Basic and acidic residues" evidence="1">
    <location>
        <begin position="316"/>
        <end position="335"/>
    </location>
</feature>
<feature type="region of interest" description="Disordered" evidence="1">
    <location>
        <begin position="490"/>
        <end position="510"/>
    </location>
</feature>
<feature type="region of interest" description="Disordered" evidence="1">
    <location>
        <begin position="440"/>
        <end position="467"/>
    </location>
</feature>
<feature type="compositionally biased region" description="Polar residues" evidence="1">
    <location>
        <begin position="1"/>
        <end position="12"/>
    </location>
</feature>
<sequence length="534" mass="59977">MAPNHHVNNNNKGILPLQPNRRRKQRLFNESDGRLQGATNPILSLTTINSDIGMKIDSERNQHLANISLNSVCESLNIPMAMVGRFLRPEEARTFVSCNICAHRLNVLWASMMNMMANLYTSTMIVQENSFDIPRMYPTISPLVYISPSIVLCKLSAKQLYKQIVETTFQIDQTLERLNEDKKAMTTFEETNHFLISQLVRYCVELERGSTLNQNMKTVLIKEREFISHFQKMIIKRLNFILYGLDLKSIGIKLSNTDILDFSSSIFDVSKIFDIEIIPEKPKVGKVDSSGKNQDLELSNSSDGSGKSAILITSNSHREELNDDDNQKQCTEKDSLSGFIQTTTSDTTTISNIQNNLNNAKKNTDFSVETVEERGVTLTPSSPPVNIPTSSLSQPKTTPIPKSDCNSHFRDDDIPFTEISNFVQEDAAILMKSAASATTPIIKKPSSNPKKSILKQSKTIPKRPPSPLIDGYDSEEEPLISVHTSTFSSLNNKDHENVLNSDSDDMSDDLSTYSDITRNIGMHKDYNPTKKQKL</sequence>
<dbReference type="OrthoDB" id="10506214at2759"/>
<dbReference type="RefSeq" id="XP_002682749.1">
    <property type="nucleotide sequence ID" value="XM_002682703.1"/>
</dbReference>
<organism evidence="3">
    <name type="scientific">Naegleria gruberi</name>
    <name type="common">Amoeba</name>
    <dbReference type="NCBI Taxonomy" id="5762"/>
    <lineage>
        <taxon>Eukaryota</taxon>
        <taxon>Discoba</taxon>
        <taxon>Heterolobosea</taxon>
        <taxon>Tetramitia</taxon>
        <taxon>Eutetramitia</taxon>
        <taxon>Vahlkampfiidae</taxon>
        <taxon>Naegleria</taxon>
    </lineage>
</organism>
<protein>
    <submittedName>
        <fullName evidence="2">Predicted protein</fullName>
    </submittedName>
</protein>
<feature type="region of interest" description="Disordered" evidence="1">
    <location>
        <begin position="1"/>
        <end position="22"/>
    </location>
</feature>
<reference evidence="2 3" key="1">
    <citation type="journal article" date="2010" name="Cell">
        <title>The genome of Naegleria gruberi illuminates early eukaryotic versatility.</title>
        <authorList>
            <person name="Fritz-Laylin L.K."/>
            <person name="Prochnik S.E."/>
            <person name="Ginger M.L."/>
            <person name="Dacks J.B."/>
            <person name="Carpenter M.L."/>
            <person name="Field M.C."/>
            <person name="Kuo A."/>
            <person name="Paredez A."/>
            <person name="Chapman J."/>
            <person name="Pham J."/>
            <person name="Shu S."/>
            <person name="Neupane R."/>
            <person name="Cipriano M."/>
            <person name="Mancuso J."/>
            <person name="Tu H."/>
            <person name="Salamov A."/>
            <person name="Lindquist E."/>
            <person name="Shapiro H."/>
            <person name="Lucas S."/>
            <person name="Grigoriev I.V."/>
            <person name="Cande W.Z."/>
            <person name="Fulton C."/>
            <person name="Rokhsar D.S."/>
            <person name="Dawson S.C."/>
        </authorList>
    </citation>
    <scope>NUCLEOTIDE SEQUENCE [LARGE SCALE GENOMIC DNA]</scope>
    <source>
        <strain evidence="2 3">NEG-M</strain>
    </source>
</reference>
<dbReference type="Proteomes" id="UP000006671">
    <property type="component" value="Unassembled WGS sequence"/>
</dbReference>
<feature type="region of interest" description="Disordered" evidence="1">
    <location>
        <begin position="375"/>
        <end position="401"/>
    </location>
</feature>
<accession>D2UZW8</accession>
<evidence type="ECO:0000313" key="2">
    <source>
        <dbReference type="EMBL" id="EFC50005.1"/>
    </source>
</evidence>
<keyword evidence="3" id="KW-1185">Reference proteome</keyword>
<dbReference type="EMBL" id="GG738846">
    <property type="protein sequence ID" value="EFC50005.1"/>
    <property type="molecule type" value="Genomic_DNA"/>
</dbReference>
<evidence type="ECO:0000313" key="3">
    <source>
        <dbReference type="Proteomes" id="UP000006671"/>
    </source>
</evidence>
<dbReference type="VEuPathDB" id="AmoebaDB:NAEGRDRAFT_62089"/>
<feature type="region of interest" description="Disordered" evidence="1">
    <location>
        <begin position="284"/>
        <end position="336"/>
    </location>
</feature>
<dbReference type="KEGG" id="ngr:NAEGRDRAFT_62089"/>
<dbReference type="InParanoid" id="D2UZW8"/>